<proteinExistence type="predicted"/>
<dbReference type="AlphaFoldDB" id="A0A1B0BKD3"/>
<keyword evidence="2" id="KW-1185">Reference proteome</keyword>
<sequence length="136" mass="15535">RIRQPYALSAKEHSYHLLKILCSGATVSAQQYSSFSHATVVDPVLRYESTNSCRQPRRGVRVKLAHCILYISSIVRDDKRQLSSMTGQPPNDFKIFFNRSSAIFRICAECMKHDSRSLISNFKECSLRLPVLTQLL</sequence>
<evidence type="ECO:0000313" key="2">
    <source>
        <dbReference type="Proteomes" id="UP000092460"/>
    </source>
</evidence>
<dbReference type="Proteomes" id="UP000092460">
    <property type="component" value="Unassembled WGS sequence"/>
</dbReference>
<dbReference type="EnsemblMetazoa" id="GPPI032968-RA">
    <property type="protein sequence ID" value="GPPI032968-PA"/>
    <property type="gene ID" value="GPPI032968"/>
</dbReference>
<name>A0A1B0BKD3_9MUSC</name>
<organism evidence="1 2">
    <name type="scientific">Glossina palpalis gambiensis</name>
    <dbReference type="NCBI Taxonomy" id="67801"/>
    <lineage>
        <taxon>Eukaryota</taxon>
        <taxon>Metazoa</taxon>
        <taxon>Ecdysozoa</taxon>
        <taxon>Arthropoda</taxon>
        <taxon>Hexapoda</taxon>
        <taxon>Insecta</taxon>
        <taxon>Pterygota</taxon>
        <taxon>Neoptera</taxon>
        <taxon>Endopterygota</taxon>
        <taxon>Diptera</taxon>
        <taxon>Brachycera</taxon>
        <taxon>Muscomorpha</taxon>
        <taxon>Hippoboscoidea</taxon>
        <taxon>Glossinidae</taxon>
        <taxon>Glossina</taxon>
    </lineage>
</organism>
<protein>
    <submittedName>
        <fullName evidence="1">Uncharacterized protein</fullName>
    </submittedName>
</protein>
<reference evidence="1" key="2">
    <citation type="submission" date="2020-05" db="UniProtKB">
        <authorList>
            <consortium name="EnsemblMetazoa"/>
        </authorList>
    </citation>
    <scope>IDENTIFICATION</scope>
    <source>
        <strain evidence="1">IAEA</strain>
    </source>
</reference>
<dbReference type="EMBL" id="JXJN01015893">
    <property type="status" value="NOT_ANNOTATED_CDS"/>
    <property type="molecule type" value="Genomic_DNA"/>
</dbReference>
<reference evidence="2" key="1">
    <citation type="submission" date="2015-01" db="EMBL/GenBank/DDBJ databases">
        <authorList>
            <person name="Aksoy S."/>
            <person name="Warren W."/>
            <person name="Wilson R.K."/>
        </authorList>
    </citation>
    <scope>NUCLEOTIDE SEQUENCE [LARGE SCALE GENOMIC DNA]</scope>
    <source>
        <strain evidence="2">IAEA</strain>
    </source>
</reference>
<accession>A0A1B0BKD3</accession>
<evidence type="ECO:0000313" key="1">
    <source>
        <dbReference type="EnsemblMetazoa" id="GPPI032968-PA"/>
    </source>
</evidence>
<dbReference type="VEuPathDB" id="VectorBase:GPPI032968"/>